<feature type="transmembrane region" description="Helical" evidence="1">
    <location>
        <begin position="291"/>
        <end position="316"/>
    </location>
</feature>
<feature type="transmembrane region" description="Helical" evidence="1">
    <location>
        <begin position="328"/>
        <end position="347"/>
    </location>
</feature>
<feature type="transmembrane region" description="Helical" evidence="1">
    <location>
        <begin position="105"/>
        <end position="125"/>
    </location>
</feature>
<organism evidence="2 3">
    <name type="scientific">Folsomia candida</name>
    <name type="common">Springtail</name>
    <dbReference type="NCBI Taxonomy" id="158441"/>
    <lineage>
        <taxon>Eukaryota</taxon>
        <taxon>Metazoa</taxon>
        <taxon>Ecdysozoa</taxon>
        <taxon>Arthropoda</taxon>
        <taxon>Hexapoda</taxon>
        <taxon>Collembola</taxon>
        <taxon>Entomobryomorpha</taxon>
        <taxon>Isotomoidea</taxon>
        <taxon>Isotomidae</taxon>
        <taxon>Proisotominae</taxon>
        <taxon>Folsomia</taxon>
    </lineage>
</organism>
<feature type="transmembrane region" description="Helical" evidence="1">
    <location>
        <begin position="49"/>
        <end position="73"/>
    </location>
</feature>
<feature type="transmembrane region" description="Helical" evidence="1">
    <location>
        <begin position="183"/>
        <end position="205"/>
    </location>
</feature>
<keyword evidence="1" id="KW-0812">Transmembrane</keyword>
<keyword evidence="1" id="KW-1133">Transmembrane helix</keyword>
<dbReference type="EMBL" id="LNIX01000005">
    <property type="protein sequence ID" value="OXA54467.1"/>
    <property type="molecule type" value="Genomic_DNA"/>
</dbReference>
<sequence>MLSFPWMASILYIIKPRSPQYIYSVFGGDGNVVYAIFLLWESYSKCMNIWVFFVIQIWFLFSVAYLTIGLTAIRKSQSPPLRKVFHYRCLFLINRQHNGCYMTTLMPLIFVFFAGSIIGSSFALVRLHDEVTVTESCLVFILLTSMVVSPFFYLHISGKVGKDSLQFSGSEDFQKFSEKVATLVLLGNISIMLFFPWAAATVFIIKPRSPQYLYSAVREDGNGVYAIFLLWESYSKCINIWTFFIVQIWFLFSVAYLTLGIMAIRKSKSPLYGKVFHYRCLSLLNRQHNGCYLTTSMPLILVFFAGSIIGSSFVLVRLYNKVTVTESSLVFTILIAMVVSPFFYFHISGKVGKDSAKLCEAMGKVRLRSAWTTMEKKLVRRQIKSLQPFGIRVGSIRAISYAALSSFFTNITSLLTTVLVTYPN</sequence>
<dbReference type="AlphaFoldDB" id="A0A226EBS0"/>
<keyword evidence="1" id="KW-0472">Membrane</keyword>
<gene>
    <name evidence="2" type="ORF">Fcan01_10333</name>
</gene>
<protein>
    <submittedName>
        <fullName evidence="2">Uncharacterized protein</fullName>
    </submittedName>
</protein>
<comment type="caution">
    <text evidence="2">The sequence shown here is derived from an EMBL/GenBank/DDBJ whole genome shotgun (WGS) entry which is preliminary data.</text>
</comment>
<name>A0A226EBS0_FOLCA</name>
<accession>A0A226EBS0</accession>
<evidence type="ECO:0000256" key="1">
    <source>
        <dbReference type="SAM" id="Phobius"/>
    </source>
</evidence>
<feature type="transmembrane region" description="Helical" evidence="1">
    <location>
        <begin position="131"/>
        <end position="154"/>
    </location>
</feature>
<proteinExistence type="predicted"/>
<keyword evidence="3" id="KW-1185">Reference proteome</keyword>
<feature type="transmembrane region" description="Helical" evidence="1">
    <location>
        <begin position="240"/>
        <end position="264"/>
    </location>
</feature>
<feature type="transmembrane region" description="Helical" evidence="1">
    <location>
        <begin position="21"/>
        <end position="43"/>
    </location>
</feature>
<dbReference type="Proteomes" id="UP000198287">
    <property type="component" value="Unassembled WGS sequence"/>
</dbReference>
<feature type="transmembrane region" description="Helical" evidence="1">
    <location>
        <begin position="401"/>
        <end position="422"/>
    </location>
</feature>
<reference evidence="2 3" key="1">
    <citation type="submission" date="2015-12" db="EMBL/GenBank/DDBJ databases">
        <title>The genome of Folsomia candida.</title>
        <authorList>
            <person name="Faddeeva A."/>
            <person name="Derks M.F."/>
            <person name="Anvar Y."/>
            <person name="Smit S."/>
            <person name="Van Straalen N."/>
            <person name="Roelofs D."/>
        </authorList>
    </citation>
    <scope>NUCLEOTIDE SEQUENCE [LARGE SCALE GENOMIC DNA]</scope>
    <source>
        <strain evidence="2 3">VU population</strain>
        <tissue evidence="2">Whole body</tissue>
    </source>
</reference>
<evidence type="ECO:0000313" key="3">
    <source>
        <dbReference type="Proteomes" id="UP000198287"/>
    </source>
</evidence>
<evidence type="ECO:0000313" key="2">
    <source>
        <dbReference type="EMBL" id="OXA54467.1"/>
    </source>
</evidence>